<dbReference type="Gene3D" id="1.10.357.10">
    <property type="entry name" value="Tetracycline Repressor, domain 2"/>
    <property type="match status" value="1"/>
</dbReference>
<feature type="domain" description="HTH tetR-type" evidence="6">
    <location>
        <begin position="18"/>
        <end position="78"/>
    </location>
</feature>
<feature type="region of interest" description="Disordered" evidence="5">
    <location>
        <begin position="203"/>
        <end position="230"/>
    </location>
</feature>
<dbReference type="PRINTS" id="PR00455">
    <property type="entry name" value="HTHTETR"/>
</dbReference>
<dbReference type="Pfam" id="PF00440">
    <property type="entry name" value="TetR_N"/>
    <property type="match status" value="1"/>
</dbReference>
<evidence type="ECO:0000256" key="4">
    <source>
        <dbReference type="PROSITE-ProRule" id="PRU00335"/>
    </source>
</evidence>
<comment type="caution">
    <text evidence="7">The sequence shown here is derived from an EMBL/GenBank/DDBJ whole genome shotgun (WGS) entry which is preliminary data.</text>
</comment>
<evidence type="ECO:0000313" key="8">
    <source>
        <dbReference type="Proteomes" id="UP001152755"/>
    </source>
</evidence>
<proteinExistence type="predicted"/>
<dbReference type="EMBL" id="JANRHA010000010">
    <property type="protein sequence ID" value="MDG3015919.1"/>
    <property type="molecule type" value="Genomic_DNA"/>
</dbReference>
<keyword evidence="2 4" id="KW-0238">DNA-binding</keyword>
<dbReference type="PANTHER" id="PTHR30055:SF238">
    <property type="entry name" value="MYCOFACTOCIN BIOSYNTHESIS TRANSCRIPTIONAL REGULATOR MFTR-RELATED"/>
    <property type="match status" value="1"/>
</dbReference>
<gene>
    <name evidence="7" type="ORF">NVS88_15265</name>
</gene>
<dbReference type="InterPro" id="IPR023772">
    <property type="entry name" value="DNA-bd_HTH_TetR-type_CS"/>
</dbReference>
<dbReference type="Proteomes" id="UP001152755">
    <property type="component" value="Unassembled WGS sequence"/>
</dbReference>
<name>A0A9X4REM5_9ACTN</name>
<dbReference type="RefSeq" id="WP_277833316.1">
    <property type="nucleotide sequence ID" value="NZ_JAAIVF010000004.1"/>
</dbReference>
<evidence type="ECO:0000256" key="5">
    <source>
        <dbReference type="SAM" id="MobiDB-lite"/>
    </source>
</evidence>
<feature type="DNA-binding region" description="H-T-H motif" evidence="4">
    <location>
        <begin position="41"/>
        <end position="60"/>
    </location>
</feature>
<sequence>MAGGRTRGRPALTQQRRDETRMEVARVAALLFFERGYDNTTVEELAHAAGIGMRTFYRYFSGKEDAIAPLLSTGTDAWAQELVRCAPELPLIDALVESYSAALARVGEYSLELDELRPALRAAIELPALRAMWTRVQRDTEEKLVGALAERLRMPADDVRVRLAACMANSSARVAVEAWAQADDGGSPADKVRDCLSEMAAGGLLAAPAPPLPPQEGTRDDGDASNPATA</sequence>
<accession>A0A9X4REM5</accession>
<keyword evidence="3" id="KW-0804">Transcription</keyword>
<evidence type="ECO:0000256" key="3">
    <source>
        <dbReference type="ARBA" id="ARBA00023163"/>
    </source>
</evidence>
<dbReference type="InterPro" id="IPR041347">
    <property type="entry name" value="MftR_C"/>
</dbReference>
<dbReference type="Pfam" id="PF17754">
    <property type="entry name" value="TetR_C_14"/>
    <property type="match status" value="1"/>
</dbReference>
<evidence type="ECO:0000259" key="6">
    <source>
        <dbReference type="PROSITE" id="PS50977"/>
    </source>
</evidence>
<dbReference type="GO" id="GO:0003700">
    <property type="term" value="F:DNA-binding transcription factor activity"/>
    <property type="evidence" value="ECO:0007669"/>
    <property type="project" value="TreeGrafter"/>
</dbReference>
<dbReference type="InterPro" id="IPR050109">
    <property type="entry name" value="HTH-type_TetR-like_transc_reg"/>
</dbReference>
<dbReference type="SUPFAM" id="SSF46689">
    <property type="entry name" value="Homeodomain-like"/>
    <property type="match status" value="1"/>
</dbReference>
<keyword evidence="1" id="KW-0805">Transcription regulation</keyword>
<keyword evidence="8" id="KW-1185">Reference proteome</keyword>
<dbReference type="GO" id="GO:0000976">
    <property type="term" value="F:transcription cis-regulatory region binding"/>
    <property type="evidence" value="ECO:0007669"/>
    <property type="project" value="TreeGrafter"/>
</dbReference>
<dbReference type="PROSITE" id="PS01081">
    <property type="entry name" value="HTH_TETR_1"/>
    <property type="match status" value="1"/>
</dbReference>
<evidence type="ECO:0000313" key="7">
    <source>
        <dbReference type="EMBL" id="MDG3015919.1"/>
    </source>
</evidence>
<protein>
    <submittedName>
        <fullName evidence="7">TetR/AcrR family transcriptional regulator</fullName>
    </submittedName>
</protein>
<reference evidence="7" key="1">
    <citation type="submission" date="2022-08" db="EMBL/GenBank/DDBJ databases">
        <title>Genome analysis of Corynebacteriales strain.</title>
        <authorList>
            <person name="Lee S.D."/>
        </authorList>
    </citation>
    <scope>NUCLEOTIDE SEQUENCE</scope>
    <source>
        <strain evidence="7">D3-21</strain>
    </source>
</reference>
<dbReference type="InterPro" id="IPR001647">
    <property type="entry name" value="HTH_TetR"/>
</dbReference>
<dbReference type="AlphaFoldDB" id="A0A9X4REM5"/>
<dbReference type="PANTHER" id="PTHR30055">
    <property type="entry name" value="HTH-TYPE TRANSCRIPTIONAL REGULATOR RUTR"/>
    <property type="match status" value="1"/>
</dbReference>
<dbReference type="PROSITE" id="PS50977">
    <property type="entry name" value="HTH_TETR_2"/>
    <property type="match status" value="1"/>
</dbReference>
<dbReference type="InterPro" id="IPR009057">
    <property type="entry name" value="Homeodomain-like_sf"/>
</dbReference>
<evidence type="ECO:0000256" key="2">
    <source>
        <dbReference type="ARBA" id="ARBA00023125"/>
    </source>
</evidence>
<evidence type="ECO:0000256" key="1">
    <source>
        <dbReference type="ARBA" id="ARBA00023015"/>
    </source>
</evidence>
<organism evidence="7 8">
    <name type="scientific">Speluncibacter jeojiensis</name>
    <dbReference type="NCBI Taxonomy" id="2710754"/>
    <lineage>
        <taxon>Bacteria</taxon>
        <taxon>Bacillati</taxon>
        <taxon>Actinomycetota</taxon>
        <taxon>Actinomycetes</taxon>
        <taxon>Mycobacteriales</taxon>
        <taxon>Speluncibacteraceae</taxon>
        <taxon>Speluncibacter</taxon>
    </lineage>
</organism>